<name>A0ABW0MAP6_9BURK</name>
<comment type="caution">
    <text evidence="2">The sequence shown here is derived from an EMBL/GenBank/DDBJ whole genome shotgun (WGS) entry which is preliminary data.</text>
</comment>
<keyword evidence="3" id="KW-1185">Reference proteome</keyword>
<sequence length="404" mass="43435">MTDLNINATSRTMVFATSESNAANPTAPVNITGKAEFDAQNNVHHHPHRHHQAQGHQNVLKSPRNASPQRPQKKSGVNRTAVNSPDSHDDDDDDDLGFTANQAIRHLKEGGGEKLDAWLEGKYDALEQHTLLRRALEKSDGKDSEGLKQAISRLEEKHGDALKSALPQAEAFETAIDRMGALAKADRHRDPAALNQIRDMFGGRAGDKQVKPFAASELADTLLNKFGPQHFVAGLAQLRSVMSAPLRSSHGSNQAPRMWLSMSDAGSYNAIQSSLAIGRDLHGKLAVSGMTPHKTEAETSIELLRAPGQDVAKSKSELLKTINGNQARTPAQQAQVSRLLAHAVDTLPLRFWPQESMGQRADLLVALRGHGGQASAVASANTAEAALEKQLRASTPAAPARSAT</sequence>
<reference evidence="3" key="1">
    <citation type="journal article" date="2019" name="Int. J. Syst. Evol. Microbiol.">
        <title>The Global Catalogue of Microorganisms (GCM) 10K type strain sequencing project: providing services to taxonomists for standard genome sequencing and annotation.</title>
        <authorList>
            <consortium name="The Broad Institute Genomics Platform"/>
            <consortium name="The Broad Institute Genome Sequencing Center for Infectious Disease"/>
            <person name="Wu L."/>
            <person name="Ma J."/>
        </authorList>
    </citation>
    <scope>NUCLEOTIDE SEQUENCE [LARGE SCALE GENOMIC DNA]</scope>
    <source>
        <strain evidence="3">JCM 17066</strain>
    </source>
</reference>
<dbReference type="RefSeq" id="WP_378997076.1">
    <property type="nucleotide sequence ID" value="NZ_JBHSMT010000013.1"/>
</dbReference>
<gene>
    <name evidence="2" type="ORF">ACFPM8_08615</name>
</gene>
<dbReference type="Proteomes" id="UP001596045">
    <property type="component" value="Unassembled WGS sequence"/>
</dbReference>
<dbReference type="EMBL" id="JBHSMT010000013">
    <property type="protein sequence ID" value="MFC5474021.1"/>
    <property type="molecule type" value="Genomic_DNA"/>
</dbReference>
<protein>
    <submittedName>
        <fullName evidence="2">Uncharacterized protein</fullName>
    </submittedName>
</protein>
<evidence type="ECO:0000256" key="1">
    <source>
        <dbReference type="SAM" id="MobiDB-lite"/>
    </source>
</evidence>
<evidence type="ECO:0000313" key="2">
    <source>
        <dbReference type="EMBL" id="MFC5474021.1"/>
    </source>
</evidence>
<feature type="compositionally biased region" description="Basic residues" evidence="1">
    <location>
        <begin position="43"/>
        <end position="53"/>
    </location>
</feature>
<accession>A0ABW0MAP6</accession>
<evidence type="ECO:0000313" key="3">
    <source>
        <dbReference type="Proteomes" id="UP001596045"/>
    </source>
</evidence>
<proteinExistence type="predicted"/>
<feature type="compositionally biased region" description="Polar residues" evidence="1">
    <location>
        <begin position="64"/>
        <end position="85"/>
    </location>
</feature>
<feature type="region of interest" description="Disordered" evidence="1">
    <location>
        <begin position="43"/>
        <end position="97"/>
    </location>
</feature>
<organism evidence="2 3">
    <name type="scientific">Paraherbaspirillum soli</name>
    <dbReference type="NCBI Taxonomy" id="631222"/>
    <lineage>
        <taxon>Bacteria</taxon>
        <taxon>Pseudomonadati</taxon>
        <taxon>Pseudomonadota</taxon>
        <taxon>Betaproteobacteria</taxon>
        <taxon>Burkholderiales</taxon>
        <taxon>Oxalobacteraceae</taxon>
        <taxon>Paraherbaspirillum</taxon>
    </lineage>
</organism>